<keyword evidence="3" id="KW-1185">Reference proteome</keyword>
<dbReference type="Proteomes" id="UP000008281">
    <property type="component" value="Unassembled WGS sequence"/>
</dbReference>
<protein>
    <submittedName>
        <fullName evidence="2">Uncharacterized protein</fullName>
    </submittedName>
</protein>
<dbReference type="EMBL" id="DS268637">
    <property type="protein sequence ID" value="EFO96102.1"/>
    <property type="molecule type" value="Genomic_DNA"/>
</dbReference>
<reference evidence="2" key="1">
    <citation type="submission" date="2007-07" db="EMBL/GenBank/DDBJ databases">
        <title>PCAP assembly of the Caenorhabditis remanei genome.</title>
        <authorList>
            <consortium name="The Caenorhabditis remanei Sequencing Consortium"/>
            <person name="Wilson R.K."/>
        </authorList>
    </citation>
    <scope>NUCLEOTIDE SEQUENCE [LARGE SCALE GENOMIC DNA]</scope>
    <source>
        <strain evidence="2">PB4641</strain>
    </source>
</reference>
<gene>
    <name evidence="2" type="ORF">CRE_18227</name>
</gene>
<feature type="compositionally biased region" description="Acidic residues" evidence="1">
    <location>
        <begin position="185"/>
        <end position="222"/>
    </location>
</feature>
<dbReference type="CTD" id="9800992"/>
<dbReference type="HOGENOM" id="CLU_1176389_0_0_1"/>
<dbReference type="GeneID" id="9800992"/>
<dbReference type="RefSeq" id="XP_003092849.2">
    <property type="nucleotide sequence ID" value="XM_003092801.2"/>
</dbReference>
<feature type="region of interest" description="Disordered" evidence="1">
    <location>
        <begin position="158"/>
        <end position="236"/>
    </location>
</feature>
<dbReference type="AlphaFoldDB" id="E3NFG7"/>
<feature type="compositionally biased region" description="Basic and acidic residues" evidence="1">
    <location>
        <begin position="158"/>
        <end position="168"/>
    </location>
</feature>
<proteinExistence type="predicted"/>
<evidence type="ECO:0000313" key="2">
    <source>
        <dbReference type="EMBL" id="EFO96102.1"/>
    </source>
</evidence>
<dbReference type="KEGG" id="crq:GCK72_022077"/>
<name>E3NFG7_CAERE</name>
<sequence length="236" mass="26767">MAAFKKVSIMMKEETQVRPDRPMSEKIAEISEFSIALNSGNNEKDREENIHNSLDHNQSEKNVKEFLKECPHLSQEQAINWLSEFPLPEAIRLAKKLSFQAKIPSWAVPGLNRATTTMSQSELKNLRVVKNPATGSLTAALGSRVDGLPKLVNNDSMEKSAQKVDGHRNSLAPPLLVETDKENDPESDEEKPDEDETDEAQSDEAESDEEKSEEEESNEENSEWSYENEKRRPHRH</sequence>
<evidence type="ECO:0000313" key="3">
    <source>
        <dbReference type="Proteomes" id="UP000008281"/>
    </source>
</evidence>
<accession>E3NFG7</accession>
<organism evidence="3">
    <name type="scientific">Caenorhabditis remanei</name>
    <name type="common">Caenorhabditis vulgaris</name>
    <dbReference type="NCBI Taxonomy" id="31234"/>
    <lineage>
        <taxon>Eukaryota</taxon>
        <taxon>Metazoa</taxon>
        <taxon>Ecdysozoa</taxon>
        <taxon>Nematoda</taxon>
        <taxon>Chromadorea</taxon>
        <taxon>Rhabditida</taxon>
        <taxon>Rhabditina</taxon>
        <taxon>Rhabditomorpha</taxon>
        <taxon>Rhabditoidea</taxon>
        <taxon>Rhabditidae</taxon>
        <taxon>Peloderinae</taxon>
        <taxon>Caenorhabditis</taxon>
    </lineage>
</organism>
<evidence type="ECO:0000256" key="1">
    <source>
        <dbReference type="SAM" id="MobiDB-lite"/>
    </source>
</evidence>